<keyword evidence="4" id="KW-1185">Reference proteome</keyword>
<dbReference type="EMBL" id="JAUJDW010000006">
    <property type="protein sequence ID" value="KAK0662328.1"/>
    <property type="molecule type" value="Genomic_DNA"/>
</dbReference>
<feature type="transmembrane region" description="Helical" evidence="1">
    <location>
        <begin position="488"/>
        <end position="506"/>
    </location>
</feature>
<feature type="transmembrane region" description="Helical" evidence="1">
    <location>
        <begin position="555"/>
        <end position="578"/>
    </location>
</feature>
<dbReference type="PANTHER" id="PTHR37577">
    <property type="entry name" value="INTEGRAL MEMBRANE PROTEIN"/>
    <property type="match status" value="1"/>
</dbReference>
<dbReference type="CDD" id="cd15457">
    <property type="entry name" value="NADAR"/>
    <property type="match status" value="1"/>
</dbReference>
<feature type="domain" description="NADAR" evidence="2">
    <location>
        <begin position="16"/>
        <end position="160"/>
    </location>
</feature>
<dbReference type="PANTHER" id="PTHR37577:SF1">
    <property type="entry name" value="INTEGRAL MEMBRANE PROTEIN"/>
    <property type="match status" value="1"/>
</dbReference>
<protein>
    <submittedName>
        <fullName evidence="3">N-glycosidase</fullName>
    </submittedName>
</protein>
<evidence type="ECO:0000259" key="2">
    <source>
        <dbReference type="Pfam" id="PF08719"/>
    </source>
</evidence>
<dbReference type="InterPro" id="IPR037238">
    <property type="entry name" value="YbiA-like_sf"/>
</dbReference>
<dbReference type="AlphaFoldDB" id="A0AA39Z198"/>
<comment type="caution">
    <text evidence="3">The sequence shown here is derived from an EMBL/GenBank/DDBJ whole genome shotgun (WGS) entry which is preliminary data.</text>
</comment>
<accession>A0AA39Z198</accession>
<dbReference type="Pfam" id="PF08719">
    <property type="entry name" value="NADAR"/>
    <property type="match status" value="1"/>
</dbReference>
<dbReference type="InterPro" id="IPR053018">
    <property type="entry name" value="Elsinochrome_Biosynth-Asso"/>
</dbReference>
<dbReference type="SUPFAM" id="SSF143990">
    <property type="entry name" value="YbiA-like"/>
    <property type="match status" value="1"/>
</dbReference>
<proteinExistence type="predicted"/>
<sequence length="719" mass="81381">MSSTIIGSDADKSPIYFWREYDEPYGFLSQWYDCAFQHEGVTYRSAEMWMMVQKAKLFGDAAIANQMLAAPTPAEHKKLGRKVKNFNHDVWDEHKSRIVEEGNWWKFTSSKEQSQLRNRLLATGDRELVEASPYDRIWGIGFSREHADGLRDDWGENLLALFLWLYVNMSLPYTNDSYDELYTYCGKTRHCQTDNPYDVDIAGIGVLVSFILTAAFTLLAIIIGYLCECLPGTATNHVDQAVIVTVTTFVKFCFRPSLSRIAKLRDRLSTTSLRQKHLAAALTRKCSAALERFILTMSDQQLVTGIAIMVTIYTKSCDISIYSFQIAAALAWFSSTTHLATLTLLRAYFDHHRIARNFRAVMMVMMMIMLAAAQIISNSESVQHSSTDIYFGCALKKSFKLSPIDGYEITNLVLIIAWLIQSYSSRMIAIYSTHTDSSYSWLTRQIASIFHLELDEPTAEDDSLRKLEEVMQAVDGRLRDGALGQWPLLRRFCVWYTYFFALAGAVERAFTNSFLWQLIRLLFGASFGIGQVISIRKDYPVAYRRDQETETLNKWGFGQILPLIFLAYPILTGLEAYFEVKDEIERHILNRRSTSSSSQKAPSADFVGLGANSSTTAFAAEPVSHGLTITSTTASGSVHDLPLARIMLLFYILMWFILSQLLAISASTNFSDLGLLIPLLAILAGFYIWSVVVFEGLELVSAANKKRKEKRRHLPDVAE</sequence>
<dbReference type="NCBIfam" id="TIGR02464">
    <property type="entry name" value="ribofla_fusion"/>
    <property type="match status" value="1"/>
</dbReference>
<reference evidence="3" key="1">
    <citation type="submission" date="2023-06" db="EMBL/GenBank/DDBJ databases">
        <title>Multi-omics analyses reveal the molecular pathogenesis toolkit of Lasiodiplodia hormozganensis, a cross-kingdom pathogen.</title>
        <authorList>
            <person name="Felix C."/>
            <person name="Meneses R."/>
            <person name="Goncalves M.F.M."/>
            <person name="Tilleman L."/>
            <person name="Duarte A.S."/>
            <person name="Jorrin-Novo J.V."/>
            <person name="Van De Peer Y."/>
            <person name="Deforce D."/>
            <person name="Van Nieuwerburgh F."/>
            <person name="Esteves A.C."/>
            <person name="Alves A."/>
        </authorList>
    </citation>
    <scope>NUCLEOTIDE SEQUENCE</scope>
    <source>
        <strain evidence="3">CBS 339.90</strain>
    </source>
</reference>
<keyword evidence="1" id="KW-1133">Transmembrane helix</keyword>
<evidence type="ECO:0000256" key="1">
    <source>
        <dbReference type="SAM" id="Phobius"/>
    </source>
</evidence>
<feature type="transmembrane region" description="Helical" evidence="1">
    <location>
        <begin position="201"/>
        <end position="227"/>
    </location>
</feature>
<feature type="transmembrane region" description="Helical" evidence="1">
    <location>
        <begin position="518"/>
        <end position="535"/>
    </location>
</feature>
<dbReference type="Proteomes" id="UP001175001">
    <property type="component" value="Unassembled WGS sequence"/>
</dbReference>
<gene>
    <name evidence="3" type="ORF">DIS24_g2170</name>
</gene>
<keyword evidence="1" id="KW-0812">Transmembrane</keyword>
<dbReference type="Gene3D" id="1.10.357.40">
    <property type="entry name" value="YbiA-like"/>
    <property type="match status" value="1"/>
</dbReference>
<evidence type="ECO:0000313" key="3">
    <source>
        <dbReference type="EMBL" id="KAK0662328.1"/>
    </source>
</evidence>
<keyword evidence="1" id="KW-0472">Membrane</keyword>
<feature type="transmembrane region" description="Helical" evidence="1">
    <location>
        <begin position="648"/>
        <end position="670"/>
    </location>
</feature>
<feature type="transmembrane region" description="Helical" evidence="1">
    <location>
        <begin position="676"/>
        <end position="703"/>
    </location>
</feature>
<dbReference type="InterPro" id="IPR012816">
    <property type="entry name" value="NADAR"/>
</dbReference>
<feature type="transmembrane region" description="Helical" evidence="1">
    <location>
        <begin position="319"/>
        <end position="345"/>
    </location>
</feature>
<evidence type="ECO:0000313" key="4">
    <source>
        <dbReference type="Proteomes" id="UP001175001"/>
    </source>
</evidence>
<feature type="transmembrane region" description="Helical" evidence="1">
    <location>
        <begin position="357"/>
        <end position="376"/>
    </location>
</feature>
<name>A0AA39Z198_9PEZI</name>
<organism evidence="3 4">
    <name type="scientific">Lasiodiplodia hormozganensis</name>
    <dbReference type="NCBI Taxonomy" id="869390"/>
    <lineage>
        <taxon>Eukaryota</taxon>
        <taxon>Fungi</taxon>
        <taxon>Dikarya</taxon>
        <taxon>Ascomycota</taxon>
        <taxon>Pezizomycotina</taxon>
        <taxon>Dothideomycetes</taxon>
        <taxon>Dothideomycetes incertae sedis</taxon>
        <taxon>Botryosphaeriales</taxon>
        <taxon>Botryosphaeriaceae</taxon>
        <taxon>Lasiodiplodia</taxon>
    </lineage>
</organism>